<protein>
    <submittedName>
        <fullName evidence="1">Uncharacterized protein</fullName>
    </submittedName>
</protein>
<dbReference type="AlphaFoldDB" id="M7NAD2"/>
<dbReference type="RefSeq" id="WP_009194027.1">
    <property type="nucleotide sequence ID" value="NZ_AODQ01000009.1"/>
</dbReference>
<keyword evidence="2" id="KW-1185">Reference proteome</keyword>
<organism evidence="1 2">
    <name type="scientific">Cesiribacter andamanensis AMV16</name>
    <dbReference type="NCBI Taxonomy" id="1279009"/>
    <lineage>
        <taxon>Bacteria</taxon>
        <taxon>Pseudomonadati</taxon>
        <taxon>Bacteroidota</taxon>
        <taxon>Cytophagia</taxon>
        <taxon>Cytophagales</taxon>
        <taxon>Cesiribacteraceae</taxon>
        <taxon>Cesiribacter</taxon>
    </lineage>
</organism>
<evidence type="ECO:0000313" key="2">
    <source>
        <dbReference type="Proteomes" id="UP000011910"/>
    </source>
</evidence>
<proteinExistence type="predicted"/>
<accession>M7NAD2</accession>
<comment type="caution">
    <text evidence="1">The sequence shown here is derived from an EMBL/GenBank/DDBJ whole genome shotgun (WGS) entry which is preliminary data.</text>
</comment>
<reference evidence="1 2" key="1">
    <citation type="journal article" date="2013" name="Genome Announc.">
        <title>Draft Genome Sequence of Cesiribacter andamanensis Strain AMV16T, Isolated from a Soil Sample from a Mud Volcano in the Andaman Islands, India.</title>
        <authorList>
            <person name="Shivaji S."/>
            <person name="Ara S."/>
            <person name="Begum Z."/>
            <person name="Srinivas T.N."/>
            <person name="Singh A."/>
            <person name="Kumar Pinnaka A."/>
        </authorList>
    </citation>
    <scope>NUCLEOTIDE SEQUENCE [LARGE SCALE GENOMIC DNA]</scope>
    <source>
        <strain evidence="1 2">AMV16</strain>
    </source>
</reference>
<dbReference type="OrthoDB" id="979024at2"/>
<gene>
    <name evidence="1" type="ORF">ADICEAN_00620</name>
</gene>
<name>M7NAD2_9BACT</name>
<evidence type="ECO:0000313" key="1">
    <source>
        <dbReference type="EMBL" id="EMR04212.1"/>
    </source>
</evidence>
<dbReference type="EMBL" id="AODQ01000009">
    <property type="protein sequence ID" value="EMR04212.1"/>
    <property type="molecule type" value="Genomic_DNA"/>
</dbReference>
<dbReference type="Proteomes" id="UP000011910">
    <property type="component" value="Unassembled WGS sequence"/>
</dbReference>
<sequence>MTSKQLLSFFLFFFSSGTLYGQTEIGKWMWYEGGVELKTGTQMQGYIKFSSEATNDVLQIYINNTPFDYDARQIRLFWVYDERINTMRTFYALPYFPAKNKVEFRFFEALVEGEYMLALQKLEYDVKQNLVYENRAVIQENIDKAIPEDYSGIKGFSSYNPLFTNFASFQVIEANNVTVPYLTIYLITPTTFVQRYNEPTPMNTQPVYLRNPQKKVLQELMQDEEKRINAFITKNRLSLRKPGDVLRIVAYFNEIKQQAAE</sequence>